<keyword evidence="2" id="KW-1185">Reference proteome</keyword>
<name>A0ACC3ACT9_9EURO</name>
<evidence type="ECO:0000313" key="2">
    <source>
        <dbReference type="Proteomes" id="UP001172386"/>
    </source>
</evidence>
<evidence type="ECO:0000313" key="1">
    <source>
        <dbReference type="EMBL" id="KAJ9659721.1"/>
    </source>
</evidence>
<comment type="caution">
    <text evidence="1">The sequence shown here is derived from an EMBL/GenBank/DDBJ whole genome shotgun (WGS) entry which is preliminary data.</text>
</comment>
<gene>
    <name evidence="1" type="ORF">H2198_002969</name>
</gene>
<accession>A0ACC3ACT9</accession>
<dbReference type="Proteomes" id="UP001172386">
    <property type="component" value="Unassembled WGS sequence"/>
</dbReference>
<reference evidence="1" key="1">
    <citation type="submission" date="2022-10" db="EMBL/GenBank/DDBJ databases">
        <title>Culturing micro-colonial fungi from biological soil crusts in the Mojave desert and describing Neophaeococcomyces mojavensis, and introducing the new genera and species Taxawa tesnikishii.</title>
        <authorList>
            <person name="Kurbessoian T."/>
            <person name="Stajich J.E."/>
        </authorList>
    </citation>
    <scope>NUCLEOTIDE SEQUENCE</scope>
    <source>
        <strain evidence="1">JES_112</strain>
    </source>
</reference>
<organism evidence="1 2">
    <name type="scientific">Neophaeococcomyces mojaviensis</name>
    <dbReference type="NCBI Taxonomy" id="3383035"/>
    <lineage>
        <taxon>Eukaryota</taxon>
        <taxon>Fungi</taxon>
        <taxon>Dikarya</taxon>
        <taxon>Ascomycota</taxon>
        <taxon>Pezizomycotina</taxon>
        <taxon>Eurotiomycetes</taxon>
        <taxon>Chaetothyriomycetidae</taxon>
        <taxon>Chaetothyriales</taxon>
        <taxon>Chaetothyriales incertae sedis</taxon>
        <taxon>Neophaeococcomyces</taxon>
    </lineage>
</organism>
<proteinExistence type="predicted"/>
<protein>
    <submittedName>
        <fullName evidence="1">Uncharacterized protein</fullName>
    </submittedName>
</protein>
<dbReference type="EMBL" id="JAPDRQ010000037">
    <property type="protein sequence ID" value="KAJ9659721.1"/>
    <property type="molecule type" value="Genomic_DNA"/>
</dbReference>
<sequence length="545" mass="60570">MSGNMAQSIGAEHRNLSSTSLTEGMRRFTLKSRMSSYTTTSKSGSSATNESSSNSSRPSLGESERRRPSLASFSSRLRRSKKAKIEKVEEQPQAQRNPGSRTVGGRFLDLPAEIQTSILTYLSTTDLLSLRITSKQCHAIFQANAATITRDIVLTTLWDGTDNNTTTNVPYSASFLLDLYPSTFSSTTTDAYFLRTLRRITLIKSQLNVLLTFIQTRVYMLRLNAHLDVQHFAPYRSGLLTRLYRPVGFIQHLLESIRHIVVHNHPSHSNPQSTIESCSSCTRNLHRLILTYPSDSLIDIHSLLTLTLQHLRAATRSPSTVTIFERKIRGWGNGPPPESHLSQLVLLGGVSEIRKIDEMQGSYGKRLSVLKNFSDTIAETVRINSIAFPDFYQSGYDPVMGSSSTPSDALAPVIGKAKQHQHQNSIPKQIRRDRDADLRNAIEVHASEVSVRKSLDVRLDLLTSTMISSLPQQLDTFLVGPNSLLAKRITEENLVSHVQELLSPYEWVQRVMVESYRPEAVESGDADGNDDDGNGDGDSISNVGL</sequence>